<organism evidence="3 4">
    <name type="scientific">Colletotrichum gloeosporioides</name>
    <name type="common">Anthracnose fungus</name>
    <name type="synonym">Glomerella cingulata</name>
    <dbReference type="NCBI Taxonomy" id="474922"/>
    <lineage>
        <taxon>Eukaryota</taxon>
        <taxon>Fungi</taxon>
        <taxon>Dikarya</taxon>
        <taxon>Ascomycota</taxon>
        <taxon>Pezizomycotina</taxon>
        <taxon>Sordariomycetes</taxon>
        <taxon>Hypocreomycetidae</taxon>
        <taxon>Glomerellales</taxon>
        <taxon>Glomerellaceae</taxon>
        <taxon>Colletotrichum</taxon>
        <taxon>Colletotrichum gloeosporioides species complex</taxon>
    </lineage>
</organism>
<accession>A0A8H4FGV3</accession>
<reference evidence="3" key="2">
    <citation type="submission" date="2020-03" db="EMBL/GenBank/DDBJ databases">
        <authorList>
            <person name="Fu F.-F."/>
            <person name="Chen J."/>
        </authorList>
    </citation>
    <scope>NUCLEOTIDE SEQUENCE</scope>
    <source>
        <strain evidence="3">Lc1</strain>
    </source>
</reference>
<dbReference type="InterPro" id="IPR036282">
    <property type="entry name" value="Glutathione-S-Trfase_C_sf"/>
</dbReference>
<dbReference type="CDD" id="cd00299">
    <property type="entry name" value="GST_C_family"/>
    <property type="match status" value="1"/>
</dbReference>
<evidence type="ECO:0000259" key="2">
    <source>
        <dbReference type="Pfam" id="PF22041"/>
    </source>
</evidence>
<reference evidence="3" key="1">
    <citation type="journal article" date="2020" name="Phytopathology">
        <title>Genome sequence and comparative analysis of Colletotrichum gloeosporioides isolated from Liriodendron leaves.</title>
        <authorList>
            <person name="Fu F.F."/>
            <person name="Hao Z."/>
            <person name="Wang P."/>
            <person name="Lu Y."/>
            <person name="Xue L.J."/>
            <person name="Wei G."/>
            <person name="Tian Y."/>
            <person name="Baishi H."/>
            <person name="Xu H."/>
            <person name="Shi J."/>
            <person name="Cheng T."/>
            <person name="Wang G."/>
            <person name="Yi Y."/>
            <person name="Chen J."/>
        </authorList>
    </citation>
    <scope>NUCLEOTIDE SEQUENCE</scope>
    <source>
        <strain evidence="3">Lc1</strain>
    </source>
</reference>
<sequence>MASQFVLFDIPDKNGRAWSFNTWKTRLALNYKGVDYKSEWLEYPEIGPRLKAAGVEGDSEQYTPYTCPTVQFPDGTYVMDSAKIAKRLEEEYPERSLDPENDLAQAASLFQRKIWGPLQPVLMPEVYRTILGERSKPFFWDTRKKDLGGMTIYEFEKDHGGEKAWEKVTLPLQEVSALLNKTEGPFFQGSQVSYADFILVGFLEFVKNYALQHYQRIIGLSDGLDKLHEACLPWLERDD</sequence>
<dbReference type="Gene3D" id="3.40.30.10">
    <property type="entry name" value="Glutaredoxin"/>
    <property type="match status" value="1"/>
</dbReference>
<evidence type="ECO:0000313" key="3">
    <source>
        <dbReference type="EMBL" id="KAF3801560.1"/>
    </source>
</evidence>
<protein>
    <recommendedName>
        <fullName evidence="5">GST N-terminal domain-containing protein</fullName>
    </recommendedName>
</protein>
<dbReference type="InterPro" id="IPR004045">
    <property type="entry name" value="Glutathione_S-Trfase_N"/>
</dbReference>
<evidence type="ECO:0000259" key="1">
    <source>
        <dbReference type="Pfam" id="PF13409"/>
    </source>
</evidence>
<dbReference type="Gene3D" id="1.20.1050.10">
    <property type="match status" value="1"/>
</dbReference>
<dbReference type="Pfam" id="PF22041">
    <property type="entry name" value="GST_C_7"/>
    <property type="match status" value="1"/>
</dbReference>
<dbReference type="Proteomes" id="UP000613401">
    <property type="component" value="Unassembled WGS sequence"/>
</dbReference>
<name>A0A8H4FGV3_COLGL</name>
<dbReference type="Pfam" id="PF13409">
    <property type="entry name" value="GST_N_2"/>
    <property type="match status" value="1"/>
</dbReference>
<keyword evidence="4" id="KW-1185">Reference proteome</keyword>
<feature type="domain" description="GST N-terminal" evidence="1">
    <location>
        <begin position="18"/>
        <end position="90"/>
    </location>
</feature>
<gene>
    <name evidence="3" type="ORF">GCG54_00014776</name>
</gene>
<proteinExistence type="predicted"/>
<dbReference type="InterPro" id="IPR036249">
    <property type="entry name" value="Thioredoxin-like_sf"/>
</dbReference>
<comment type="caution">
    <text evidence="3">The sequence shown here is derived from an EMBL/GenBank/DDBJ whole genome shotgun (WGS) entry which is preliminary data.</text>
</comment>
<dbReference type="InterPro" id="IPR054416">
    <property type="entry name" value="GST_UstS-like_C"/>
</dbReference>
<dbReference type="GeneID" id="69021884"/>
<dbReference type="EMBL" id="WVTB01000066">
    <property type="protein sequence ID" value="KAF3801560.1"/>
    <property type="molecule type" value="Genomic_DNA"/>
</dbReference>
<evidence type="ECO:0008006" key="5">
    <source>
        <dbReference type="Google" id="ProtNLM"/>
    </source>
</evidence>
<feature type="domain" description="Glutathione S-transferase UstS-like C-terminal" evidence="2">
    <location>
        <begin position="108"/>
        <end position="223"/>
    </location>
</feature>
<dbReference type="AlphaFoldDB" id="A0A8H4FGV3"/>
<evidence type="ECO:0000313" key="4">
    <source>
        <dbReference type="Proteomes" id="UP000613401"/>
    </source>
</evidence>
<dbReference type="RefSeq" id="XP_045260719.1">
    <property type="nucleotide sequence ID" value="XM_045414597.1"/>
</dbReference>
<dbReference type="SUPFAM" id="SSF52833">
    <property type="entry name" value="Thioredoxin-like"/>
    <property type="match status" value="1"/>
</dbReference>
<dbReference type="SUPFAM" id="SSF47616">
    <property type="entry name" value="GST C-terminal domain-like"/>
    <property type="match status" value="1"/>
</dbReference>